<evidence type="ECO:0000313" key="3">
    <source>
        <dbReference type="Proteomes" id="UP000185109"/>
    </source>
</evidence>
<organism evidence="2 3">
    <name type="scientific">Rhizobium etli 8C-3</name>
    <dbReference type="NCBI Taxonomy" id="538025"/>
    <lineage>
        <taxon>Bacteria</taxon>
        <taxon>Pseudomonadati</taxon>
        <taxon>Pseudomonadota</taxon>
        <taxon>Alphaproteobacteria</taxon>
        <taxon>Hyphomicrobiales</taxon>
        <taxon>Rhizobiaceae</taxon>
        <taxon>Rhizobium/Agrobacterium group</taxon>
        <taxon>Rhizobium</taxon>
    </lineage>
</organism>
<geneLocation type="plasmid" evidence="3">
    <name>prsp8c3c</name>
</geneLocation>
<name>A0A1L5PG68_RHIET</name>
<evidence type="ECO:0000256" key="1">
    <source>
        <dbReference type="SAM" id="MobiDB-lite"/>
    </source>
</evidence>
<dbReference type="AlphaFoldDB" id="A0A1L5PG68"/>
<feature type="region of interest" description="Disordered" evidence="1">
    <location>
        <begin position="1"/>
        <end position="28"/>
    </location>
</feature>
<keyword evidence="2" id="KW-0614">Plasmid</keyword>
<sequence length="50" mass="5961">MVHEMRQPPCVMPHAETEAQKTRRSQDAEKTRAWLCIRRLINAEDRNRSL</sequence>
<proteinExistence type="predicted"/>
<dbReference type="EMBL" id="CP017244">
    <property type="protein sequence ID" value="APO79055.1"/>
    <property type="molecule type" value="Genomic_DNA"/>
</dbReference>
<protein>
    <submittedName>
        <fullName evidence="2">Uncharacterized protein</fullName>
    </submittedName>
</protein>
<gene>
    <name evidence="2" type="ORF">AM571_PC01322</name>
</gene>
<reference evidence="2 3" key="1">
    <citation type="submission" date="2016-09" db="EMBL/GenBank/DDBJ databases">
        <title>The complete genome sequences of Rhizobium gallicum, symbiovars gallicum and phaseoli, symbionts associated to common bean (Phaseolus vulgaris).</title>
        <authorList>
            <person name="Bustos P."/>
            <person name="Santamaria R.I."/>
            <person name="Perez-Carrascal O.M."/>
            <person name="Juarez S."/>
            <person name="Lozano L."/>
            <person name="Martinez-Flores I."/>
            <person name="Martinez-Romero E."/>
            <person name="Cevallos M."/>
            <person name="Romero D."/>
            <person name="Davila G."/>
            <person name="Gonzalez V."/>
        </authorList>
    </citation>
    <scope>NUCLEOTIDE SEQUENCE [LARGE SCALE GENOMIC DNA]</scope>
    <source>
        <strain evidence="2 3">8C-3</strain>
        <plasmid evidence="3">Plasmid prsp8c3c</plasmid>
    </source>
</reference>
<evidence type="ECO:0000313" key="2">
    <source>
        <dbReference type="EMBL" id="APO79055.1"/>
    </source>
</evidence>
<feature type="compositionally biased region" description="Basic and acidic residues" evidence="1">
    <location>
        <begin position="15"/>
        <end position="28"/>
    </location>
</feature>
<accession>A0A1L5PG68</accession>
<dbReference type="Proteomes" id="UP000185109">
    <property type="component" value="Plasmid pRsp8C3c"/>
</dbReference>